<keyword evidence="7" id="KW-0862">Zinc</keyword>
<evidence type="ECO:0000256" key="5">
    <source>
        <dbReference type="ARBA" id="ARBA00022737"/>
    </source>
</evidence>
<dbReference type="FunFam" id="3.30.160.60:FF:000016">
    <property type="entry name" value="zinc finger protein 37 homolog"/>
    <property type="match status" value="1"/>
</dbReference>
<dbReference type="Gene3D" id="6.10.140.140">
    <property type="match status" value="1"/>
</dbReference>
<keyword evidence="9" id="KW-0238">DNA-binding</keyword>
<comment type="function">
    <text evidence="1">May be involved in transcriptional regulation.</text>
</comment>
<feature type="domain" description="C2H2-type" evidence="13">
    <location>
        <begin position="337"/>
        <end position="364"/>
    </location>
</feature>
<keyword evidence="10" id="KW-0804">Transcription</keyword>
<dbReference type="FunFam" id="3.30.160.60:FF:000200">
    <property type="entry name" value="zinc finger protein 510 isoform X2"/>
    <property type="match status" value="2"/>
</dbReference>
<comment type="subcellular location">
    <subcellularLocation>
        <location evidence="2">Nucleus</location>
    </subcellularLocation>
</comment>
<dbReference type="Pfam" id="PF01352">
    <property type="entry name" value="KRAB"/>
    <property type="match status" value="1"/>
</dbReference>
<feature type="domain" description="C2H2-type" evidence="13">
    <location>
        <begin position="393"/>
        <end position="420"/>
    </location>
</feature>
<dbReference type="FunFam" id="3.30.160.60:FF:000127">
    <property type="entry name" value="Zinc finger protein 354C"/>
    <property type="match status" value="1"/>
</dbReference>
<feature type="domain" description="KRAB" evidence="14">
    <location>
        <begin position="22"/>
        <end position="102"/>
    </location>
</feature>
<dbReference type="PANTHER" id="PTHR24381">
    <property type="entry name" value="ZINC FINGER PROTEIN"/>
    <property type="match status" value="1"/>
</dbReference>
<reference evidence="15" key="2">
    <citation type="submission" date="2025-09" db="UniProtKB">
        <authorList>
            <consortium name="Ensembl"/>
        </authorList>
    </citation>
    <scope>IDENTIFICATION</scope>
</reference>
<proteinExistence type="inferred from homology"/>
<dbReference type="Pfam" id="PF00096">
    <property type="entry name" value="zf-C2H2"/>
    <property type="match status" value="8"/>
</dbReference>
<keyword evidence="6 12" id="KW-0863">Zinc-finger</keyword>
<evidence type="ECO:0000256" key="10">
    <source>
        <dbReference type="ARBA" id="ARBA00023163"/>
    </source>
</evidence>
<accession>A0A8C8ZXZ9</accession>
<evidence type="ECO:0000256" key="3">
    <source>
        <dbReference type="ARBA" id="ARBA00006991"/>
    </source>
</evidence>
<dbReference type="FunFam" id="3.30.160.60:FF:001270">
    <property type="entry name" value="zinc finger protein 583 isoform X1"/>
    <property type="match status" value="1"/>
</dbReference>
<evidence type="ECO:0000259" key="14">
    <source>
        <dbReference type="PROSITE" id="PS50805"/>
    </source>
</evidence>
<evidence type="ECO:0000313" key="15">
    <source>
        <dbReference type="Ensembl" id="ENSPSMP00000025099.1"/>
    </source>
</evidence>
<name>A0A8C8ZXZ9_PROSS</name>
<dbReference type="PROSITE" id="PS00028">
    <property type="entry name" value="ZINC_FINGER_C2H2_1"/>
    <property type="match status" value="8"/>
</dbReference>
<dbReference type="GO" id="GO:0008270">
    <property type="term" value="F:zinc ion binding"/>
    <property type="evidence" value="ECO:0007669"/>
    <property type="project" value="UniProtKB-KW"/>
</dbReference>
<evidence type="ECO:0008006" key="17">
    <source>
        <dbReference type="Google" id="ProtNLM"/>
    </source>
</evidence>
<dbReference type="GeneTree" id="ENSGT00940000164114"/>
<dbReference type="CDD" id="cd07765">
    <property type="entry name" value="KRAB_A-box"/>
    <property type="match status" value="1"/>
</dbReference>
<evidence type="ECO:0000256" key="6">
    <source>
        <dbReference type="ARBA" id="ARBA00022771"/>
    </source>
</evidence>
<sequence length="477" mass="53786">MAAAALRNPAQVNLSPSWQGSVTFEDVAIYFSQEEWGLLDEAQRLLYHDVMLENFALITSLVCWHGTEDEETPSAQSSSVERLSQVRAPKAGPSTLTDILHPADLPGQKLYLIGACATFHQDQKHYSAEKLLKRDVNKPLFVKHYLFHVSGKPFTSKEFGKDFPATLGLLQPQAIPNCEKPNKIIEYGEAFHTGISHCKWGECRKASNHKHTFVHPRVYAGKSLYESSKCGKAYRCEYSIVQLQRVHNGERPYECSVCGKCFSQTSHLNDHQRIHTGERPYVCGQCGKSFSQRATLIKHHRVHTGERPYECGECGKSFSQSSNLIEHCRIHTGERPYECDECGKAFGSKSTLVRHQRTHTGEKPYECGECGKFFTQSHSLLEHQIIHTGARPYECGQCGKSFSLKYGLIQHQLIHSGARPYDCGQCGKSFIQKSGLIQHQVVHTGERPYECGKCGKSFTQHSGLILHRKSHTMERPH</sequence>
<dbReference type="SMART" id="SM00349">
    <property type="entry name" value="KRAB"/>
    <property type="match status" value="1"/>
</dbReference>
<dbReference type="FunFam" id="3.30.160.60:FF:002343">
    <property type="entry name" value="Zinc finger protein 33A"/>
    <property type="match status" value="2"/>
</dbReference>
<dbReference type="SUPFAM" id="SSF57667">
    <property type="entry name" value="beta-beta-alpha zinc fingers"/>
    <property type="match status" value="5"/>
</dbReference>
<feature type="domain" description="C2H2-type" evidence="13">
    <location>
        <begin position="309"/>
        <end position="336"/>
    </location>
</feature>
<evidence type="ECO:0000256" key="7">
    <source>
        <dbReference type="ARBA" id="ARBA00022833"/>
    </source>
</evidence>
<evidence type="ECO:0000256" key="11">
    <source>
        <dbReference type="ARBA" id="ARBA00023242"/>
    </source>
</evidence>
<evidence type="ECO:0000256" key="12">
    <source>
        <dbReference type="PROSITE-ProRule" id="PRU00042"/>
    </source>
</evidence>
<dbReference type="FunFam" id="3.30.160.60:FF:001174">
    <property type="entry name" value="zinc finger protein 527 isoform X1"/>
    <property type="match status" value="1"/>
</dbReference>
<evidence type="ECO:0000256" key="8">
    <source>
        <dbReference type="ARBA" id="ARBA00023015"/>
    </source>
</evidence>
<evidence type="ECO:0000256" key="2">
    <source>
        <dbReference type="ARBA" id="ARBA00004123"/>
    </source>
</evidence>
<evidence type="ECO:0000256" key="9">
    <source>
        <dbReference type="ARBA" id="ARBA00023125"/>
    </source>
</evidence>
<comment type="similarity">
    <text evidence="3">Belongs to the krueppel C2H2-type zinc-finger protein family.</text>
</comment>
<dbReference type="PANTHER" id="PTHR24381:SF443">
    <property type="entry name" value="ZINC FINGER PROTEIN CKR1"/>
    <property type="match status" value="1"/>
</dbReference>
<keyword evidence="5" id="KW-0677">Repeat</keyword>
<keyword evidence="11" id="KW-0539">Nucleus</keyword>
<dbReference type="InterPro" id="IPR036236">
    <property type="entry name" value="Znf_C2H2_sf"/>
</dbReference>
<feature type="domain" description="C2H2-type" evidence="13">
    <location>
        <begin position="365"/>
        <end position="392"/>
    </location>
</feature>
<dbReference type="InterPro" id="IPR036051">
    <property type="entry name" value="KRAB_dom_sf"/>
</dbReference>
<dbReference type="GO" id="GO:0000981">
    <property type="term" value="F:DNA-binding transcription factor activity, RNA polymerase II-specific"/>
    <property type="evidence" value="ECO:0007669"/>
    <property type="project" value="TreeGrafter"/>
</dbReference>
<evidence type="ECO:0000259" key="13">
    <source>
        <dbReference type="PROSITE" id="PS50157"/>
    </source>
</evidence>
<dbReference type="GO" id="GO:0005634">
    <property type="term" value="C:nucleus"/>
    <property type="evidence" value="ECO:0007669"/>
    <property type="project" value="UniProtKB-SubCell"/>
</dbReference>
<organism evidence="15 16">
    <name type="scientific">Prolemur simus</name>
    <name type="common">Greater bamboo lemur</name>
    <name type="synonym">Hapalemur simus</name>
    <dbReference type="NCBI Taxonomy" id="1328070"/>
    <lineage>
        <taxon>Eukaryota</taxon>
        <taxon>Metazoa</taxon>
        <taxon>Chordata</taxon>
        <taxon>Craniata</taxon>
        <taxon>Vertebrata</taxon>
        <taxon>Euteleostomi</taxon>
        <taxon>Mammalia</taxon>
        <taxon>Eutheria</taxon>
        <taxon>Euarchontoglires</taxon>
        <taxon>Primates</taxon>
        <taxon>Strepsirrhini</taxon>
        <taxon>Lemuriformes</taxon>
        <taxon>Lemuridae</taxon>
        <taxon>Prolemur</taxon>
    </lineage>
</organism>
<dbReference type="PROSITE" id="PS50157">
    <property type="entry name" value="ZINC_FINGER_C2H2_2"/>
    <property type="match status" value="9"/>
</dbReference>
<feature type="domain" description="C2H2-type" evidence="13">
    <location>
        <begin position="281"/>
        <end position="308"/>
    </location>
</feature>
<feature type="domain" description="C2H2-type" evidence="13">
    <location>
        <begin position="421"/>
        <end position="448"/>
    </location>
</feature>
<keyword evidence="16" id="KW-1185">Reference proteome</keyword>
<dbReference type="AlphaFoldDB" id="A0A8C8ZXZ9"/>
<feature type="domain" description="C2H2-type" evidence="13">
    <location>
        <begin position="253"/>
        <end position="280"/>
    </location>
</feature>
<feature type="domain" description="C2H2-type" evidence="13">
    <location>
        <begin position="449"/>
        <end position="476"/>
    </location>
</feature>
<dbReference type="InterPro" id="IPR001909">
    <property type="entry name" value="KRAB"/>
</dbReference>
<dbReference type="Ensembl" id="ENSPSMT00000029084.1">
    <property type="protein sequence ID" value="ENSPSMP00000025099.1"/>
    <property type="gene ID" value="ENSPSMG00000017653.1"/>
</dbReference>
<protein>
    <recommendedName>
        <fullName evidence="17">Zinc finger protein 416</fullName>
    </recommendedName>
</protein>
<dbReference type="PROSITE" id="PS50805">
    <property type="entry name" value="KRAB"/>
    <property type="match status" value="1"/>
</dbReference>
<dbReference type="GO" id="GO:0000977">
    <property type="term" value="F:RNA polymerase II transcription regulatory region sequence-specific DNA binding"/>
    <property type="evidence" value="ECO:0007669"/>
    <property type="project" value="TreeGrafter"/>
</dbReference>
<reference evidence="15" key="1">
    <citation type="submission" date="2025-08" db="UniProtKB">
        <authorList>
            <consortium name="Ensembl"/>
        </authorList>
    </citation>
    <scope>IDENTIFICATION</scope>
</reference>
<keyword evidence="4" id="KW-0479">Metal-binding</keyword>
<dbReference type="InterPro" id="IPR013087">
    <property type="entry name" value="Znf_C2H2_type"/>
</dbReference>
<keyword evidence="8" id="KW-0805">Transcription regulation</keyword>
<evidence type="ECO:0000256" key="1">
    <source>
        <dbReference type="ARBA" id="ARBA00003767"/>
    </source>
</evidence>
<dbReference type="Gene3D" id="3.30.160.60">
    <property type="entry name" value="Classic Zinc Finger"/>
    <property type="match status" value="9"/>
</dbReference>
<dbReference type="SMART" id="SM00355">
    <property type="entry name" value="ZnF_C2H2"/>
    <property type="match status" value="8"/>
</dbReference>
<dbReference type="Proteomes" id="UP000694414">
    <property type="component" value="Unplaced"/>
</dbReference>
<evidence type="ECO:0000256" key="4">
    <source>
        <dbReference type="ARBA" id="ARBA00022723"/>
    </source>
</evidence>
<evidence type="ECO:0000313" key="16">
    <source>
        <dbReference type="Proteomes" id="UP000694414"/>
    </source>
</evidence>
<dbReference type="SUPFAM" id="SSF109640">
    <property type="entry name" value="KRAB domain (Kruppel-associated box)"/>
    <property type="match status" value="1"/>
</dbReference>
<feature type="domain" description="C2H2-type" evidence="13">
    <location>
        <begin position="225"/>
        <end position="252"/>
    </location>
</feature>